<evidence type="ECO:0000256" key="4">
    <source>
        <dbReference type="ARBA" id="ARBA00022741"/>
    </source>
</evidence>
<keyword evidence="6 7" id="KW-0067">ATP-binding</keyword>
<dbReference type="GO" id="GO:0005737">
    <property type="term" value="C:cytoplasm"/>
    <property type="evidence" value="ECO:0007669"/>
    <property type="project" value="TreeGrafter"/>
</dbReference>
<dbReference type="FunFam" id="3.30.200.20:FF:000003">
    <property type="entry name" value="Non-specific serine/threonine protein kinase"/>
    <property type="match status" value="1"/>
</dbReference>
<protein>
    <submittedName>
        <fullName evidence="10">OSK4</fullName>
    </submittedName>
</protein>
<feature type="domain" description="Protein kinase" evidence="9">
    <location>
        <begin position="24"/>
        <end position="276"/>
    </location>
</feature>
<evidence type="ECO:0000256" key="2">
    <source>
        <dbReference type="ARBA" id="ARBA00022527"/>
    </source>
</evidence>
<evidence type="ECO:0000259" key="9">
    <source>
        <dbReference type="PROSITE" id="PS50011"/>
    </source>
</evidence>
<dbReference type="InterPro" id="IPR008271">
    <property type="entry name" value="Ser/Thr_kinase_AS"/>
</dbReference>
<dbReference type="PANTHER" id="PTHR24346">
    <property type="entry name" value="MAP/MICROTUBULE AFFINITY-REGULATING KINASE"/>
    <property type="match status" value="1"/>
</dbReference>
<dbReference type="EMBL" id="JAPCXC010000082">
    <property type="protein sequence ID" value="KAJ1606247.1"/>
    <property type="molecule type" value="Genomic_DNA"/>
</dbReference>
<dbReference type="AlphaFoldDB" id="A0A9D5DGW5"/>
<dbReference type="InterPro" id="IPR011009">
    <property type="entry name" value="Kinase-like_dom_sf"/>
</dbReference>
<dbReference type="Gene3D" id="3.30.310.80">
    <property type="entry name" value="Kinase associated domain 1, KA1"/>
    <property type="match status" value="1"/>
</dbReference>
<evidence type="ECO:0000256" key="6">
    <source>
        <dbReference type="ARBA" id="ARBA00022840"/>
    </source>
</evidence>
<dbReference type="Gene3D" id="1.10.510.10">
    <property type="entry name" value="Transferase(Phosphotransferase) domain 1"/>
    <property type="match status" value="1"/>
</dbReference>
<feature type="region of interest" description="Disordered" evidence="8">
    <location>
        <begin position="522"/>
        <end position="571"/>
    </location>
</feature>
<reference evidence="10" key="1">
    <citation type="submission" date="2022-10" db="EMBL/GenBank/DDBJ databases">
        <title>Adaptive evolution leads to modifications in subtelomeric GC content in a zoonotic Cryptosporidium species.</title>
        <authorList>
            <person name="Li J."/>
            <person name="Feng Y."/>
            <person name="Xiao L."/>
        </authorList>
    </citation>
    <scope>NUCLEOTIDE SEQUENCE</scope>
    <source>
        <strain evidence="10">33844</strain>
    </source>
</reference>
<dbReference type="PROSITE" id="PS00108">
    <property type="entry name" value="PROTEIN_KINASE_ST"/>
    <property type="match status" value="1"/>
</dbReference>
<feature type="binding site" evidence="7">
    <location>
        <position position="53"/>
    </location>
    <ligand>
        <name>ATP</name>
        <dbReference type="ChEBI" id="CHEBI:30616"/>
    </ligand>
</feature>
<dbReference type="PANTHER" id="PTHR24346:SF82">
    <property type="entry name" value="KP78A-RELATED"/>
    <property type="match status" value="1"/>
</dbReference>
<dbReference type="Proteomes" id="UP001067231">
    <property type="component" value="Unassembled WGS sequence"/>
</dbReference>
<dbReference type="FunFam" id="1.10.510.10:FF:000571">
    <property type="entry name" value="Maternal embryonic leucine zipper kinase"/>
    <property type="match status" value="1"/>
</dbReference>
<keyword evidence="5" id="KW-0418">Kinase</keyword>
<sequence>MIMVDNVGKSNRKNGGFSYKIRDYRVGQTLGIGSFGKVKLAIHEPTGRKVAVKIMNKHKMKAINMYEKSIKEISILRSIVHPHIIRLYEVIDTPSDIYIIMEYVTGGELFDYITQKGRISEDESRRLFQQIISGMEYCYINRICHRDLKPENILLDENNNIKIGDFGLSSFISDGDFLNTSCGSPNYAAPEVVSGKAYTGPEIDIWSCGVILYALLCGSLPFDDENVGNLFRKIRLGAFNLPGHISNLAKVLITKMLTVDPSLRITYKEIRYSTWFRHNLPFYLEPQYYHLLLYKLSPGPKPGLEEKENDEEAKDKMMISKILSDNITQEGALWAQRQRRHTRVHSVFSRQLQKKIGVLAQSFSNASVRDCSRRSLAWSSNCGQNTLHHPMGRDPGGDGLGTSKHNSKQDPNRSEGNTMTNSSNNVGGRQSIFKMLYMRIGRSLSEKEARRSDERGFLDKEEIHQGLMSKITDSELRSECMNTLLENTRNQLLKGNKHGEEDIQEKGQDETIEDSLSERLKQVELNDNTEYQSVPTESKLHDEKQNSIQETLDNGGGHVNKSREMSGDGGTVPTSIRISSLPLTPPYSSCLTNPGALHGNIGPNRWLLGFEVSGNLSRIIKIVLFTLKSSDYEWKFISSHKLRCKPMSCCSFYNSDLDNFSNREVCGSHYRQSLTDSTLSTHRAKTPTDSITTIQLFKINPFKYLVDIQIYDGPLITNAFQAFKLTSRIYYNLTNNFYIDIF</sequence>
<dbReference type="PROSITE" id="PS00107">
    <property type="entry name" value="PROTEIN_KINASE_ATP"/>
    <property type="match status" value="1"/>
</dbReference>
<dbReference type="InterPro" id="IPR017441">
    <property type="entry name" value="Protein_kinase_ATP_BS"/>
</dbReference>
<dbReference type="OrthoDB" id="193931at2759"/>
<keyword evidence="2" id="KW-0723">Serine/threonine-protein kinase</keyword>
<dbReference type="Pfam" id="PF00069">
    <property type="entry name" value="Pkinase"/>
    <property type="match status" value="1"/>
</dbReference>
<dbReference type="InterPro" id="IPR000719">
    <property type="entry name" value="Prot_kinase_dom"/>
</dbReference>
<dbReference type="GO" id="GO:0005524">
    <property type="term" value="F:ATP binding"/>
    <property type="evidence" value="ECO:0007669"/>
    <property type="project" value="UniProtKB-UniRule"/>
</dbReference>
<gene>
    <name evidence="10" type="ORF">OJ253_2830</name>
</gene>
<keyword evidence="3" id="KW-0808">Transferase</keyword>
<dbReference type="SUPFAM" id="SSF56112">
    <property type="entry name" value="Protein kinase-like (PK-like)"/>
    <property type="match status" value="1"/>
</dbReference>
<evidence type="ECO:0000256" key="1">
    <source>
        <dbReference type="ARBA" id="ARBA00011245"/>
    </source>
</evidence>
<dbReference type="GO" id="GO:0004674">
    <property type="term" value="F:protein serine/threonine kinase activity"/>
    <property type="evidence" value="ECO:0007669"/>
    <property type="project" value="UniProtKB-KW"/>
</dbReference>
<organism evidence="10">
    <name type="scientific">Cryptosporidium canis</name>
    <dbReference type="NCBI Taxonomy" id="195482"/>
    <lineage>
        <taxon>Eukaryota</taxon>
        <taxon>Sar</taxon>
        <taxon>Alveolata</taxon>
        <taxon>Apicomplexa</taxon>
        <taxon>Conoidasida</taxon>
        <taxon>Coccidia</taxon>
        <taxon>Eucoccidiorida</taxon>
        <taxon>Eimeriorina</taxon>
        <taxon>Cryptosporidiidae</taxon>
        <taxon>Cryptosporidium</taxon>
    </lineage>
</organism>
<accession>A0A9D5DGW5</accession>
<comment type="caution">
    <text evidence="10">The sequence shown here is derived from an EMBL/GenBank/DDBJ whole genome shotgun (WGS) entry which is preliminary data.</text>
</comment>
<dbReference type="GO" id="GO:0035556">
    <property type="term" value="P:intracellular signal transduction"/>
    <property type="evidence" value="ECO:0007669"/>
    <property type="project" value="TreeGrafter"/>
</dbReference>
<feature type="region of interest" description="Disordered" evidence="8">
    <location>
        <begin position="383"/>
        <end position="427"/>
    </location>
</feature>
<name>A0A9D5DGW5_9CRYT</name>
<dbReference type="InterPro" id="IPR028375">
    <property type="entry name" value="KA1/Ssp2_C"/>
</dbReference>
<feature type="compositionally biased region" description="Polar residues" evidence="8">
    <location>
        <begin position="414"/>
        <end position="427"/>
    </location>
</feature>
<evidence type="ECO:0000256" key="8">
    <source>
        <dbReference type="SAM" id="MobiDB-lite"/>
    </source>
</evidence>
<dbReference type="SUPFAM" id="SSF103243">
    <property type="entry name" value="KA1-like"/>
    <property type="match status" value="1"/>
</dbReference>
<comment type="subunit">
    <text evidence="1">Monomer.</text>
</comment>
<proteinExistence type="predicted"/>
<evidence type="ECO:0000256" key="5">
    <source>
        <dbReference type="ARBA" id="ARBA00022777"/>
    </source>
</evidence>
<evidence type="ECO:0000256" key="3">
    <source>
        <dbReference type="ARBA" id="ARBA00022679"/>
    </source>
</evidence>
<evidence type="ECO:0000256" key="7">
    <source>
        <dbReference type="PROSITE-ProRule" id="PRU10141"/>
    </source>
</evidence>
<dbReference type="CDD" id="cd12122">
    <property type="entry name" value="AMPKA_C"/>
    <property type="match status" value="1"/>
</dbReference>
<feature type="compositionally biased region" description="Polar residues" evidence="8">
    <location>
        <begin position="525"/>
        <end position="536"/>
    </location>
</feature>
<keyword evidence="4 7" id="KW-0547">Nucleotide-binding</keyword>
<dbReference type="SMART" id="SM00220">
    <property type="entry name" value="S_TKc"/>
    <property type="match status" value="1"/>
</dbReference>
<dbReference type="PROSITE" id="PS50011">
    <property type="entry name" value="PROTEIN_KINASE_DOM"/>
    <property type="match status" value="1"/>
</dbReference>
<evidence type="ECO:0000313" key="10">
    <source>
        <dbReference type="EMBL" id="KAJ1606247.1"/>
    </source>
</evidence>